<name>A0A3S5A9I6_9PLAT</name>
<dbReference type="Proteomes" id="UP000784294">
    <property type="component" value="Unassembled WGS sequence"/>
</dbReference>
<accession>A0A3S5A9I6</accession>
<protein>
    <submittedName>
        <fullName evidence="1">Uncharacterized protein</fullName>
    </submittedName>
</protein>
<organism evidence="1 2">
    <name type="scientific">Protopolystoma xenopodis</name>
    <dbReference type="NCBI Taxonomy" id="117903"/>
    <lineage>
        <taxon>Eukaryota</taxon>
        <taxon>Metazoa</taxon>
        <taxon>Spiralia</taxon>
        <taxon>Lophotrochozoa</taxon>
        <taxon>Platyhelminthes</taxon>
        <taxon>Monogenea</taxon>
        <taxon>Polyopisthocotylea</taxon>
        <taxon>Polystomatidea</taxon>
        <taxon>Polystomatidae</taxon>
        <taxon>Protopolystoma</taxon>
    </lineage>
</organism>
<keyword evidence="2" id="KW-1185">Reference proteome</keyword>
<comment type="caution">
    <text evidence="1">The sequence shown here is derived from an EMBL/GenBank/DDBJ whole genome shotgun (WGS) entry which is preliminary data.</text>
</comment>
<reference evidence="1" key="1">
    <citation type="submission" date="2018-11" db="EMBL/GenBank/DDBJ databases">
        <authorList>
            <consortium name="Pathogen Informatics"/>
        </authorList>
    </citation>
    <scope>NUCLEOTIDE SEQUENCE</scope>
</reference>
<evidence type="ECO:0000313" key="1">
    <source>
        <dbReference type="EMBL" id="VEL31192.1"/>
    </source>
</evidence>
<gene>
    <name evidence="1" type="ORF">PXEA_LOCUS24632</name>
</gene>
<proteinExistence type="predicted"/>
<sequence length="49" mass="5388">MRVLAAAPTELYSGRIDKVLEAIRSCSQATAPTRIWCCARRNALLALVK</sequence>
<dbReference type="AlphaFoldDB" id="A0A3S5A9I6"/>
<dbReference type="EMBL" id="CAAALY010119653">
    <property type="protein sequence ID" value="VEL31192.1"/>
    <property type="molecule type" value="Genomic_DNA"/>
</dbReference>
<evidence type="ECO:0000313" key="2">
    <source>
        <dbReference type="Proteomes" id="UP000784294"/>
    </source>
</evidence>